<dbReference type="PRINTS" id="PR00081">
    <property type="entry name" value="GDHRDH"/>
</dbReference>
<dbReference type="PANTHER" id="PTHR43899:SF13">
    <property type="entry name" value="RH59310P"/>
    <property type="match status" value="1"/>
</dbReference>
<keyword evidence="5" id="KW-0472">Membrane</keyword>
<feature type="transmembrane region" description="Helical" evidence="5">
    <location>
        <begin position="14"/>
        <end position="34"/>
    </location>
</feature>
<dbReference type="SUPFAM" id="SSF51735">
    <property type="entry name" value="NAD(P)-binding Rossmann-fold domains"/>
    <property type="match status" value="1"/>
</dbReference>
<organism evidence="6 7">
    <name type="scientific">Nephila pilipes</name>
    <name type="common">Giant wood spider</name>
    <name type="synonym">Nephila maculata</name>
    <dbReference type="NCBI Taxonomy" id="299642"/>
    <lineage>
        <taxon>Eukaryota</taxon>
        <taxon>Metazoa</taxon>
        <taxon>Ecdysozoa</taxon>
        <taxon>Arthropoda</taxon>
        <taxon>Chelicerata</taxon>
        <taxon>Arachnida</taxon>
        <taxon>Araneae</taxon>
        <taxon>Araneomorphae</taxon>
        <taxon>Entelegynae</taxon>
        <taxon>Araneoidea</taxon>
        <taxon>Nephilidae</taxon>
        <taxon>Nephila</taxon>
    </lineage>
</organism>
<dbReference type="OrthoDB" id="5545019at2759"/>
<dbReference type="PANTHER" id="PTHR43899">
    <property type="entry name" value="RH59310P"/>
    <property type="match status" value="1"/>
</dbReference>
<dbReference type="GO" id="GO:0005783">
    <property type="term" value="C:endoplasmic reticulum"/>
    <property type="evidence" value="ECO:0007669"/>
    <property type="project" value="TreeGrafter"/>
</dbReference>
<evidence type="ECO:0000256" key="5">
    <source>
        <dbReference type="SAM" id="Phobius"/>
    </source>
</evidence>
<keyword evidence="7" id="KW-1185">Reference proteome</keyword>
<keyword evidence="5" id="KW-1133">Transmembrane helix</keyword>
<dbReference type="InterPro" id="IPR002347">
    <property type="entry name" value="SDR_fam"/>
</dbReference>
<gene>
    <name evidence="6" type="primary">hsd17b12a</name>
    <name evidence="6" type="ORF">NPIL_365191</name>
</gene>
<dbReference type="CDD" id="cd05356">
    <property type="entry name" value="17beta-HSD1_like_SDR_c"/>
    <property type="match status" value="1"/>
</dbReference>
<dbReference type="FunFam" id="3.40.50.720:FF:000137">
    <property type="entry name" value="Hydroxysteroid (17-beta) dehydrogenase 3"/>
    <property type="match status" value="1"/>
</dbReference>
<evidence type="ECO:0000256" key="4">
    <source>
        <dbReference type="RuleBase" id="RU000363"/>
    </source>
</evidence>
<dbReference type="Proteomes" id="UP000887013">
    <property type="component" value="Unassembled WGS sequence"/>
</dbReference>
<comment type="caution">
    <text evidence="6">The sequence shown here is derived from an EMBL/GenBank/DDBJ whole genome shotgun (WGS) entry which is preliminary data.</text>
</comment>
<evidence type="ECO:0000256" key="1">
    <source>
        <dbReference type="ARBA" id="ARBA00006484"/>
    </source>
</evidence>
<evidence type="ECO:0000313" key="6">
    <source>
        <dbReference type="EMBL" id="GFU38017.1"/>
    </source>
</evidence>
<dbReference type="InterPro" id="IPR036291">
    <property type="entry name" value="NAD(P)-bd_dom_sf"/>
</dbReference>
<keyword evidence="5" id="KW-0812">Transmembrane</keyword>
<dbReference type="EMBL" id="BMAW01035044">
    <property type="protein sequence ID" value="GFU38017.1"/>
    <property type="molecule type" value="Genomic_DNA"/>
</dbReference>
<keyword evidence="3" id="KW-0560">Oxidoreductase</keyword>
<dbReference type="Pfam" id="PF00106">
    <property type="entry name" value="adh_short"/>
    <property type="match status" value="1"/>
</dbReference>
<proteinExistence type="inferred from homology"/>
<feature type="transmembrane region" description="Helical" evidence="5">
    <location>
        <begin position="188"/>
        <end position="209"/>
    </location>
</feature>
<feature type="transmembrane region" description="Helical" evidence="5">
    <location>
        <begin position="288"/>
        <end position="306"/>
    </location>
</feature>
<sequence length="341" mass="38751">MTHLTLNVILNCSFLKWVGLLVVSIKISKLLFIISRKFYFRTKELCGYSPWKNIGKWAVVTGGSEGIGKAYAEELAARGFNICLISRNFEKLNFAAKEIAENYKISTKTIVVDFTDGPDIYERIKAELLELEEGIGVLVNNVGMSYKYAECFHAVPNGFNVMWDLINSNVTSCTMMMKIIIPMMEKGIIINISSLMAVYPMPMLAVYSASKAYVDYLSRATLYECKDTGIIIQSVLPSYVATKMSNRRPSLEIPSAKTYVSSAIKTVGIEDYTYGYFPHKIRGFVHQWLKANMPACFNLSLSLYFMKKSRESYFRRMQKKKEDMMLKKGSIVSDVQMKENS</sequence>
<reference evidence="6" key="1">
    <citation type="submission" date="2020-08" db="EMBL/GenBank/DDBJ databases">
        <title>Multicomponent nature underlies the extraordinary mechanical properties of spider dragline silk.</title>
        <authorList>
            <person name="Kono N."/>
            <person name="Nakamura H."/>
            <person name="Mori M."/>
            <person name="Yoshida Y."/>
            <person name="Ohtoshi R."/>
            <person name="Malay A.D."/>
            <person name="Moran D.A.P."/>
            <person name="Tomita M."/>
            <person name="Numata K."/>
            <person name="Arakawa K."/>
        </authorList>
    </citation>
    <scope>NUCLEOTIDE SEQUENCE</scope>
</reference>
<dbReference type="InterPro" id="IPR051019">
    <property type="entry name" value="VLCFA-Steroid_DH"/>
</dbReference>
<dbReference type="PRINTS" id="PR00080">
    <property type="entry name" value="SDRFAMILY"/>
</dbReference>
<dbReference type="Gene3D" id="3.40.50.720">
    <property type="entry name" value="NAD(P)-binding Rossmann-like Domain"/>
    <property type="match status" value="1"/>
</dbReference>
<evidence type="ECO:0000256" key="2">
    <source>
        <dbReference type="ARBA" id="ARBA00022857"/>
    </source>
</evidence>
<keyword evidence="2" id="KW-0521">NADP</keyword>
<accession>A0A8X6QYX9</accession>
<protein>
    <submittedName>
        <fullName evidence="6">Very-long-chain 3-oxoacyl-CoA reductase-A</fullName>
    </submittedName>
</protein>
<evidence type="ECO:0000313" key="7">
    <source>
        <dbReference type="Proteomes" id="UP000887013"/>
    </source>
</evidence>
<name>A0A8X6QYX9_NEPPI</name>
<comment type="similarity">
    <text evidence="1 4">Belongs to the short-chain dehydrogenases/reductases (SDR) family.</text>
</comment>
<dbReference type="GO" id="GO:0016491">
    <property type="term" value="F:oxidoreductase activity"/>
    <property type="evidence" value="ECO:0007669"/>
    <property type="project" value="UniProtKB-KW"/>
</dbReference>
<dbReference type="AlphaFoldDB" id="A0A8X6QYX9"/>
<dbReference type="PIRSF" id="PIRSF000126">
    <property type="entry name" value="11-beta-HSD1"/>
    <property type="match status" value="1"/>
</dbReference>
<evidence type="ECO:0000256" key="3">
    <source>
        <dbReference type="ARBA" id="ARBA00023002"/>
    </source>
</evidence>